<proteinExistence type="predicted"/>
<protein>
    <submittedName>
        <fullName evidence="2">Uncharacterized protein</fullName>
    </submittedName>
</protein>
<dbReference type="AlphaFoldDB" id="A0A1B6NTV9"/>
<comment type="caution">
    <text evidence="2">The sequence shown here is derived from an EMBL/GenBank/DDBJ whole genome shotgun (WGS) entry which is preliminary data.</text>
</comment>
<reference evidence="2" key="1">
    <citation type="submission" date="2013-11" db="EMBL/GenBank/DDBJ databases">
        <title>Microbial diversity, functional groups and degradation webs in Northern and Southern Mediterranean and Red Sea marine crude oil polluted sites.</title>
        <authorList>
            <person name="Daffonchio D."/>
            <person name="Mapelli F."/>
            <person name="Ferrer M."/>
            <person name="Richter M."/>
            <person name="Cherif A."/>
            <person name="Malkawi H.I."/>
            <person name="Yakimov M.M."/>
            <person name="Abdel-Fattah Y.R."/>
            <person name="Blaghen M."/>
            <person name="Golyshin P.N."/>
            <person name="Kalogerakis N."/>
            <person name="Boon N."/>
            <person name="Magagnini M."/>
            <person name="Fava F."/>
        </authorList>
    </citation>
    <scope>NUCLEOTIDE SEQUENCE</scope>
</reference>
<evidence type="ECO:0000313" key="2">
    <source>
        <dbReference type="EMBL" id="KTF06793.1"/>
    </source>
</evidence>
<sequence>NTKRDVRLVGEVTAYQSDNHLDDETSHS</sequence>
<feature type="compositionally biased region" description="Basic and acidic residues" evidence="1">
    <location>
        <begin position="19"/>
        <end position="28"/>
    </location>
</feature>
<dbReference type="EMBL" id="AYSL01000934">
    <property type="protein sequence ID" value="KTF06793.1"/>
    <property type="molecule type" value="Genomic_DNA"/>
</dbReference>
<feature type="region of interest" description="Disordered" evidence="1">
    <location>
        <begin position="1"/>
        <end position="28"/>
    </location>
</feature>
<accession>A0A1B6NTV9</accession>
<evidence type="ECO:0000256" key="1">
    <source>
        <dbReference type="SAM" id="MobiDB-lite"/>
    </source>
</evidence>
<name>A0A1B6NTV9_9ZZZZ</name>
<organism evidence="2">
    <name type="scientific">marine sediment metagenome</name>
    <dbReference type="NCBI Taxonomy" id="412755"/>
    <lineage>
        <taxon>unclassified sequences</taxon>
        <taxon>metagenomes</taxon>
        <taxon>ecological metagenomes</taxon>
    </lineage>
</organism>
<gene>
    <name evidence="2" type="ORF">MGSAQ_001704</name>
</gene>
<feature type="non-terminal residue" evidence="2">
    <location>
        <position position="1"/>
    </location>
</feature>